<dbReference type="Proteomes" id="UP000275951">
    <property type="component" value="Chromosome"/>
</dbReference>
<organism evidence="2 3">
    <name type="scientific">Trueperella pyogenes</name>
    <dbReference type="NCBI Taxonomy" id="1661"/>
    <lineage>
        <taxon>Bacteria</taxon>
        <taxon>Bacillati</taxon>
        <taxon>Actinomycetota</taxon>
        <taxon>Actinomycetes</taxon>
        <taxon>Actinomycetales</taxon>
        <taxon>Actinomycetaceae</taxon>
        <taxon>Trueperella</taxon>
    </lineage>
</organism>
<evidence type="ECO:0000259" key="1">
    <source>
        <dbReference type="Pfam" id="PF01478"/>
    </source>
</evidence>
<dbReference type="EMBL" id="CP033905">
    <property type="protein sequence ID" value="AZR06040.1"/>
    <property type="molecule type" value="Genomic_DNA"/>
</dbReference>
<proteinExistence type="predicted"/>
<dbReference type="AlphaFoldDB" id="A0A380MAL3"/>
<reference evidence="2 3" key="1">
    <citation type="submission" date="2018-11" db="EMBL/GenBank/DDBJ databases">
        <title>Multidrug-resistant genes are associated with an 42-kb island TGI1 carrying a complex class 1 integron in a Trueperella pyogenes.</title>
        <authorList>
            <person name="Dong W."/>
        </authorList>
    </citation>
    <scope>NUCLEOTIDE SEQUENCE [LARGE SCALE GENOMIC DNA]</scope>
    <source>
        <strain evidence="2 3">TP4</strain>
    </source>
</reference>
<accession>A0A380MAL3</accession>
<feature type="domain" description="Prepilin type IV endopeptidase peptidase" evidence="1">
    <location>
        <begin position="54"/>
        <end position="156"/>
    </location>
</feature>
<dbReference type="InterPro" id="IPR000045">
    <property type="entry name" value="Prepilin_IV_endopep_pep"/>
</dbReference>
<dbReference type="GO" id="GO:0016020">
    <property type="term" value="C:membrane"/>
    <property type="evidence" value="ECO:0007669"/>
    <property type="project" value="InterPro"/>
</dbReference>
<sequence>MHPLLYETMTNRRAALLAATTALLTAGAVLGYQVTIGQGVAGALWIKTALGALFYPPLAINAWIDARRHVLLKNWTHLAGVVALIALLWMDATIWRVLPALLVAVPMWAVSWLSRGRLMGRGDARLIVVLSLWNEVWHSWGALAVVIVSFALHTVYVVWRAFTCRITLHTRHALGPWLVAGSGLVFVFMA</sequence>
<gene>
    <name evidence="2" type="ORF">EBQ10_01165</name>
</gene>
<dbReference type="RefSeq" id="WP_108725844.1">
    <property type="nucleotide sequence ID" value="NZ_CP029001.1"/>
</dbReference>
<dbReference type="GO" id="GO:0004190">
    <property type="term" value="F:aspartic-type endopeptidase activity"/>
    <property type="evidence" value="ECO:0007669"/>
    <property type="project" value="InterPro"/>
</dbReference>
<name>A0A380MAL3_9ACTO</name>
<evidence type="ECO:0000313" key="2">
    <source>
        <dbReference type="EMBL" id="AZR06040.1"/>
    </source>
</evidence>
<dbReference type="Pfam" id="PF01478">
    <property type="entry name" value="Peptidase_A24"/>
    <property type="match status" value="1"/>
</dbReference>
<evidence type="ECO:0000313" key="3">
    <source>
        <dbReference type="Proteomes" id="UP000275951"/>
    </source>
</evidence>
<protein>
    <recommendedName>
        <fullName evidence="1">Prepilin type IV endopeptidase peptidase domain-containing protein</fullName>
    </recommendedName>
</protein>